<feature type="domain" description="Beta-galactosidase" evidence="11">
    <location>
        <begin position="403"/>
        <end position="592"/>
    </location>
</feature>
<dbReference type="InterPro" id="IPR019801">
    <property type="entry name" value="Glyco_hydro_35_CS"/>
</dbReference>
<dbReference type="OrthoDB" id="1657402at2759"/>
<dbReference type="InterPro" id="IPR031330">
    <property type="entry name" value="Gly_Hdrlase_35_cat"/>
</dbReference>
<dbReference type="InParanoid" id="A0A409WDJ4"/>
<evidence type="ECO:0000313" key="12">
    <source>
        <dbReference type="EMBL" id="PPQ76594.1"/>
    </source>
</evidence>
<dbReference type="Pfam" id="PF13363">
    <property type="entry name" value="BetaGal_dom3"/>
    <property type="match status" value="1"/>
</dbReference>
<dbReference type="SUPFAM" id="SSF49785">
    <property type="entry name" value="Galactose-binding domain-like"/>
    <property type="match status" value="2"/>
</dbReference>
<dbReference type="Gene3D" id="2.60.390.10">
    <property type="entry name" value="Beta-galactosidase, domain 3"/>
    <property type="match status" value="1"/>
</dbReference>
<comment type="similarity">
    <text evidence="2 9">Belongs to the glycosyl hydrolase 35 family.</text>
</comment>
<keyword evidence="13" id="KW-1185">Reference proteome</keyword>
<dbReference type="Pfam" id="PF01301">
    <property type="entry name" value="Glyco_hydro_35"/>
    <property type="match status" value="1"/>
</dbReference>
<evidence type="ECO:0000256" key="3">
    <source>
        <dbReference type="ARBA" id="ARBA00012756"/>
    </source>
</evidence>
<dbReference type="Pfam" id="PF10435">
    <property type="entry name" value="BetaGal_dom2"/>
    <property type="match status" value="1"/>
</dbReference>
<keyword evidence="6" id="KW-0325">Glycoprotein</keyword>
<dbReference type="GO" id="GO:0005975">
    <property type="term" value="P:carbohydrate metabolic process"/>
    <property type="evidence" value="ECO:0007669"/>
    <property type="project" value="InterPro"/>
</dbReference>
<organism evidence="12 13">
    <name type="scientific">Gymnopilus dilepis</name>
    <dbReference type="NCBI Taxonomy" id="231916"/>
    <lineage>
        <taxon>Eukaryota</taxon>
        <taxon>Fungi</taxon>
        <taxon>Dikarya</taxon>
        <taxon>Basidiomycota</taxon>
        <taxon>Agaricomycotina</taxon>
        <taxon>Agaricomycetes</taxon>
        <taxon>Agaricomycetidae</taxon>
        <taxon>Agaricales</taxon>
        <taxon>Agaricineae</taxon>
        <taxon>Hymenogastraceae</taxon>
        <taxon>Gymnopilus</taxon>
    </lineage>
</organism>
<evidence type="ECO:0000256" key="7">
    <source>
        <dbReference type="ARBA" id="ARBA00023295"/>
    </source>
</evidence>
<dbReference type="FunFam" id="3.20.20.80:FF:000040">
    <property type="entry name" value="Beta-galactosidase A"/>
    <property type="match status" value="1"/>
</dbReference>
<feature type="signal peptide" evidence="10">
    <location>
        <begin position="1"/>
        <end position="19"/>
    </location>
</feature>
<comment type="catalytic activity">
    <reaction evidence="1 8">
        <text>Hydrolysis of terminal non-reducing beta-D-galactose residues in beta-D-galactosides.</text>
        <dbReference type="EC" id="3.2.1.23"/>
    </reaction>
</comment>
<dbReference type="STRING" id="231916.A0A409WDJ4"/>
<keyword evidence="7 8" id="KW-0326">Glycosidase</keyword>
<evidence type="ECO:0000256" key="9">
    <source>
        <dbReference type="RuleBase" id="RU003679"/>
    </source>
</evidence>
<dbReference type="InterPro" id="IPR037110">
    <property type="entry name" value="Betagal_dom2_sf"/>
</dbReference>
<proteinExistence type="inferred from homology"/>
<dbReference type="PRINTS" id="PR00742">
    <property type="entry name" value="GLHYDRLASE35"/>
</dbReference>
<evidence type="ECO:0000256" key="8">
    <source>
        <dbReference type="RuleBase" id="RU000675"/>
    </source>
</evidence>
<keyword evidence="4 10" id="KW-0732">Signal</keyword>
<dbReference type="InterPro" id="IPR018954">
    <property type="entry name" value="Betagal_dom2"/>
</dbReference>
<dbReference type="Gene3D" id="3.20.20.80">
    <property type="entry name" value="Glycosidases"/>
    <property type="match status" value="1"/>
</dbReference>
<dbReference type="AlphaFoldDB" id="A0A409WDJ4"/>
<dbReference type="EMBL" id="NHYE01005143">
    <property type="protein sequence ID" value="PPQ76594.1"/>
    <property type="molecule type" value="Genomic_DNA"/>
</dbReference>
<dbReference type="SUPFAM" id="SSF51445">
    <property type="entry name" value="(Trans)glycosidases"/>
    <property type="match status" value="1"/>
</dbReference>
<dbReference type="Pfam" id="PF13364">
    <property type="entry name" value="BetaGal_ABD2"/>
    <property type="match status" value="2"/>
</dbReference>
<evidence type="ECO:0000256" key="5">
    <source>
        <dbReference type="ARBA" id="ARBA00022801"/>
    </source>
</evidence>
<dbReference type="InterPro" id="IPR036833">
    <property type="entry name" value="BetaGal_dom3_sf"/>
</dbReference>
<evidence type="ECO:0000313" key="13">
    <source>
        <dbReference type="Proteomes" id="UP000284706"/>
    </source>
</evidence>
<dbReference type="SUPFAM" id="SSF51011">
    <property type="entry name" value="Glycosyl hydrolase domain"/>
    <property type="match status" value="1"/>
</dbReference>
<dbReference type="EC" id="3.2.1.23" evidence="3 8"/>
<evidence type="ECO:0000259" key="11">
    <source>
        <dbReference type="SMART" id="SM01029"/>
    </source>
</evidence>
<evidence type="ECO:0000256" key="1">
    <source>
        <dbReference type="ARBA" id="ARBA00001412"/>
    </source>
</evidence>
<gene>
    <name evidence="12" type="ORF">CVT26_012784</name>
</gene>
<evidence type="ECO:0000256" key="2">
    <source>
        <dbReference type="ARBA" id="ARBA00009809"/>
    </source>
</evidence>
<keyword evidence="5 8" id="KW-0378">Hydrolase</keyword>
<evidence type="ECO:0000256" key="4">
    <source>
        <dbReference type="ARBA" id="ARBA00022729"/>
    </source>
</evidence>
<dbReference type="GO" id="GO:0004565">
    <property type="term" value="F:beta-galactosidase activity"/>
    <property type="evidence" value="ECO:0007669"/>
    <property type="project" value="UniProtKB-EC"/>
</dbReference>
<dbReference type="PROSITE" id="PS01182">
    <property type="entry name" value="GLYCOSYL_HYDROL_F35"/>
    <property type="match status" value="1"/>
</dbReference>
<sequence>MKSALLKLLILAYAVIITGKSQVSRKPLRRSLSYRQVLSDGLQTNVTWDQYSYFINGKRVMLWSGEVHPYRMPVQSLHLDIFQKIKRVIGIITCPHSDEIFRAMGFNAVSFYIFWGVLEPKRGEISFEGFRDLQPFFDAAKEAGLYLIARPGPYINAETTAGGFPGWGTYTPGLWRTSNQTYVDAYTGYIQAVGSKIAANQITNGGPVILVQSENEYSGFQAPYTEDYLYESKLIQAWRDAGITVPLTTNDAWPGGHYLSVDVYGYDSYPNGFDCSHPYAWASDAVPEYFWGSHEQYNPEDLNAVYEFQGGAFDGWGGSGYDTCSVLTGPEFERVFYKNEFAMSTTYLNLYMIYGGTNWGGIAHPGVYTSYDYGSAIAEDRSLREKFYEIKLQANFMQVSPAFLTTRPMNIYNTQGSFTANQALKTTQTLDVVGNKTGFYVVRQTDASTDTVQTYNLTLPTSFGTLTIPAIGGSLALNGKDSKIHVVDYTAGSTELLYSTGEIMTWATIDGRDVIILYGNAGEFHETAIKFATPASPSAKVVSGSGKVKQKVLTSGSESALALQYVTTGQTVVEVGDKVLLYIVDRTTAYEFWVLHPPGVGDLKSYNTQNPIIVKGGYLLRSVSINGGTLALTGDLNSTVSFEVVAPAAQSKSVTFNGVNLKISKTPYGTIQTSSKTASLPSASLPKLSSLKWKTANSLPEITAQYSDASWTVANKTSTVNPAGFATQVVLYAGEYGFHTGNILWRAHFTATGSETAFNVHVQGGSAFGFSVWVDSTFIGSWVGDAVHSDFVGNFTLPKLKASSSHVITILQDHMGYEEDWTAASDDFKTPRGILSYSFVGSPNTQVSAWKVAGNLGGESYADSARGPLNEGGLFAERQGRSGLVLSKSFIHRLLVLGWHLPGFDDSKWASGSPTQGISAAGVSIFRTTFNLNIPQKVDYPIAITVTNSTANPHFRSQFYVNGYQFGKFINHIGPQKSFPVPQGILNYNGGNTLAVTLWAEDAAGAQLDSIGLQFTSQVESSMPTVVNQPMPAWTKRPGAF</sequence>
<dbReference type="InterPro" id="IPR001944">
    <property type="entry name" value="Glycoside_Hdrlase_35"/>
</dbReference>
<dbReference type="SMART" id="SM01029">
    <property type="entry name" value="BetaGal_dom2"/>
    <property type="match status" value="1"/>
</dbReference>
<dbReference type="InterPro" id="IPR025300">
    <property type="entry name" value="BetaGal_jelly_roll_dom"/>
</dbReference>
<reference evidence="12 13" key="1">
    <citation type="journal article" date="2018" name="Evol. Lett.">
        <title>Horizontal gene cluster transfer increased hallucinogenic mushroom diversity.</title>
        <authorList>
            <person name="Reynolds H.T."/>
            <person name="Vijayakumar V."/>
            <person name="Gluck-Thaler E."/>
            <person name="Korotkin H.B."/>
            <person name="Matheny P.B."/>
            <person name="Slot J.C."/>
        </authorList>
    </citation>
    <scope>NUCLEOTIDE SEQUENCE [LARGE SCALE GENOMIC DNA]</scope>
    <source>
        <strain evidence="12 13">SRW20</strain>
    </source>
</reference>
<feature type="chain" id="PRO_5019117748" description="Beta-galactosidase" evidence="10">
    <location>
        <begin position="20"/>
        <end position="1041"/>
    </location>
</feature>
<dbReference type="PANTHER" id="PTHR23421">
    <property type="entry name" value="BETA-GALACTOSIDASE RELATED"/>
    <property type="match status" value="1"/>
</dbReference>
<dbReference type="Proteomes" id="UP000284706">
    <property type="component" value="Unassembled WGS sequence"/>
</dbReference>
<name>A0A409WDJ4_9AGAR</name>
<dbReference type="InterPro" id="IPR008979">
    <property type="entry name" value="Galactose-bd-like_sf"/>
</dbReference>
<dbReference type="SUPFAM" id="SSF117100">
    <property type="entry name" value="Beta-galactosidase LacA, domain 3"/>
    <property type="match status" value="1"/>
</dbReference>
<dbReference type="InterPro" id="IPR017853">
    <property type="entry name" value="GH"/>
</dbReference>
<dbReference type="Gene3D" id="2.60.120.260">
    <property type="entry name" value="Galactose-binding domain-like"/>
    <property type="match status" value="2"/>
</dbReference>
<comment type="caution">
    <text evidence="12">The sequence shown here is derived from an EMBL/GenBank/DDBJ whole genome shotgun (WGS) entry which is preliminary data.</text>
</comment>
<protein>
    <recommendedName>
        <fullName evidence="3 8">Beta-galactosidase</fullName>
        <ecNumber evidence="3 8">3.2.1.23</ecNumber>
    </recommendedName>
</protein>
<dbReference type="InterPro" id="IPR025972">
    <property type="entry name" value="BetaGal_dom3"/>
</dbReference>
<evidence type="ECO:0000256" key="6">
    <source>
        <dbReference type="ARBA" id="ARBA00023180"/>
    </source>
</evidence>
<evidence type="ECO:0000256" key="10">
    <source>
        <dbReference type="SAM" id="SignalP"/>
    </source>
</evidence>
<accession>A0A409WDJ4</accession>
<dbReference type="Gene3D" id="2.102.20.10">
    <property type="entry name" value="Beta-galactosidase, domain 2"/>
    <property type="match status" value="1"/>
</dbReference>